<dbReference type="Proteomes" id="UP001633002">
    <property type="component" value="Unassembled WGS sequence"/>
</dbReference>
<reference evidence="2 3" key="1">
    <citation type="submission" date="2024-09" db="EMBL/GenBank/DDBJ databases">
        <title>Chromosome-scale assembly of Riccia sorocarpa.</title>
        <authorList>
            <person name="Paukszto L."/>
        </authorList>
    </citation>
    <scope>NUCLEOTIDE SEQUENCE [LARGE SCALE GENOMIC DNA]</scope>
    <source>
        <strain evidence="2">LP-2024</strain>
        <tissue evidence="2">Aerial parts of the thallus</tissue>
    </source>
</reference>
<feature type="compositionally biased region" description="Basic and acidic residues" evidence="1">
    <location>
        <begin position="149"/>
        <end position="163"/>
    </location>
</feature>
<comment type="caution">
    <text evidence="2">The sequence shown here is derived from an EMBL/GenBank/DDBJ whole genome shotgun (WGS) entry which is preliminary data.</text>
</comment>
<name>A0ABD3H323_9MARC</name>
<dbReference type="EMBL" id="JBJQOH010000006">
    <property type="protein sequence ID" value="KAL3685907.1"/>
    <property type="molecule type" value="Genomic_DNA"/>
</dbReference>
<proteinExistence type="predicted"/>
<dbReference type="AlphaFoldDB" id="A0ABD3H323"/>
<protein>
    <submittedName>
        <fullName evidence="2">Uncharacterized protein</fullName>
    </submittedName>
</protein>
<gene>
    <name evidence="2" type="ORF">R1sor_003929</name>
</gene>
<accession>A0ABD3H323</accession>
<feature type="compositionally biased region" description="Basic residues" evidence="1">
    <location>
        <begin position="106"/>
        <end position="116"/>
    </location>
</feature>
<organism evidence="2 3">
    <name type="scientific">Riccia sorocarpa</name>
    <dbReference type="NCBI Taxonomy" id="122646"/>
    <lineage>
        <taxon>Eukaryota</taxon>
        <taxon>Viridiplantae</taxon>
        <taxon>Streptophyta</taxon>
        <taxon>Embryophyta</taxon>
        <taxon>Marchantiophyta</taxon>
        <taxon>Marchantiopsida</taxon>
        <taxon>Marchantiidae</taxon>
        <taxon>Marchantiales</taxon>
        <taxon>Ricciaceae</taxon>
        <taxon>Riccia</taxon>
    </lineage>
</organism>
<feature type="region of interest" description="Disordered" evidence="1">
    <location>
        <begin position="100"/>
        <end position="163"/>
    </location>
</feature>
<evidence type="ECO:0000313" key="3">
    <source>
        <dbReference type="Proteomes" id="UP001633002"/>
    </source>
</evidence>
<sequence length="307" mass="34381">MERVEYLLEKPWPSLPTLNEICCSKSFPTVCRENEISRELGKPSSTGDDCTTEPVDYYFDGIEFTTIEKLEKDLVQKAGTFAVLRSDDFYVLLRDRTEMPTSRSPTRLKQKARAKKTPAAENSQLCMRQITLTPPRGPEEPSRSQPKTKKAEPRKPKQVPEKQMDVSLTVGQVGADVPGEVFNKVALYIEKRASMGVIAFKRGDTNLKLHIQGVMSINGSSVLTKAIGWDTDAPVGGVVCIRRCIREMVRSGQYLAGLKWLLVHSVSKVRAERLWMAAVQPEAVSMADIDHIFFNFEEPDPRGSNCS</sequence>
<feature type="compositionally biased region" description="Polar residues" evidence="1">
    <location>
        <begin position="120"/>
        <end position="132"/>
    </location>
</feature>
<keyword evidence="3" id="KW-1185">Reference proteome</keyword>
<evidence type="ECO:0000256" key="1">
    <source>
        <dbReference type="SAM" id="MobiDB-lite"/>
    </source>
</evidence>
<evidence type="ECO:0000313" key="2">
    <source>
        <dbReference type="EMBL" id="KAL3685907.1"/>
    </source>
</evidence>